<reference evidence="2" key="1">
    <citation type="submission" date="2023-03" db="EMBL/GenBank/DDBJ databases">
        <title>Massive genome expansion in bonnet fungi (Mycena s.s.) driven by repeated elements and novel gene families across ecological guilds.</title>
        <authorList>
            <consortium name="Lawrence Berkeley National Laboratory"/>
            <person name="Harder C.B."/>
            <person name="Miyauchi S."/>
            <person name="Viragh M."/>
            <person name="Kuo A."/>
            <person name="Thoen E."/>
            <person name="Andreopoulos B."/>
            <person name="Lu D."/>
            <person name="Skrede I."/>
            <person name="Drula E."/>
            <person name="Henrissat B."/>
            <person name="Morin E."/>
            <person name="Kohler A."/>
            <person name="Barry K."/>
            <person name="LaButti K."/>
            <person name="Morin E."/>
            <person name="Salamov A."/>
            <person name="Lipzen A."/>
            <person name="Mereny Z."/>
            <person name="Hegedus B."/>
            <person name="Baldrian P."/>
            <person name="Stursova M."/>
            <person name="Weitz H."/>
            <person name="Taylor A."/>
            <person name="Grigoriev I.V."/>
            <person name="Nagy L.G."/>
            <person name="Martin F."/>
            <person name="Kauserud H."/>
        </authorList>
    </citation>
    <scope>NUCLEOTIDE SEQUENCE</scope>
    <source>
        <strain evidence="2">9144</strain>
    </source>
</reference>
<proteinExistence type="predicted"/>
<evidence type="ECO:0000313" key="3">
    <source>
        <dbReference type="Proteomes" id="UP001219525"/>
    </source>
</evidence>
<keyword evidence="1" id="KW-0812">Transmembrane</keyword>
<feature type="transmembrane region" description="Helical" evidence="1">
    <location>
        <begin position="50"/>
        <end position="70"/>
    </location>
</feature>
<keyword evidence="1" id="KW-1133">Transmembrane helix</keyword>
<keyword evidence="3" id="KW-1185">Reference proteome</keyword>
<dbReference type="Proteomes" id="UP001219525">
    <property type="component" value="Unassembled WGS sequence"/>
</dbReference>
<sequence length="180" mass="19942">MALDTFGDFALETCEKLRVTVGWIIVVQEVSIGCTLFLRVYALYRLDKRIMILLLCTGVAIVTVGAWSVVPVELSPIMRTSAPGCYFPQSKAQALRMAAAWTAELAGDILVVCLTLYQSYAQRNGPLSAVSLWRVIIREGIVYFGIICLVNLANILVFHVRLGDVYFPLLILIPVDSFQP</sequence>
<evidence type="ECO:0000313" key="2">
    <source>
        <dbReference type="EMBL" id="KAJ7192830.1"/>
    </source>
</evidence>
<accession>A0AAD6Y5V9</accession>
<gene>
    <name evidence="2" type="ORF">GGX14DRAFT_479576</name>
</gene>
<dbReference type="EMBL" id="JARJCW010000115">
    <property type="protein sequence ID" value="KAJ7192830.1"/>
    <property type="molecule type" value="Genomic_DNA"/>
</dbReference>
<feature type="transmembrane region" description="Helical" evidence="1">
    <location>
        <begin position="98"/>
        <end position="120"/>
    </location>
</feature>
<feature type="transmembrane region" description="Helical" evidence="1">
    <location>
        <begin position="20"/>
        <end position="38"/>
    </location>
</feature>
<keyword evidence="1" id="KW-0472">Membrane</keyword>
<name>A0AAD6Y5V9_9AGAR</name>
<organism evidence="2 3">
    <name type="scientific">Mycena pura</name>
    <dbReference type="NCBI Taxonomy" id="153505"/>
    <lineage>
        <taxon>Eukaryota</taxon>
        <taxon>Fungi</taxon>
        <taxon>Dikarya</taxon>
        <taxon>Basidiomycota</taxon>
        <taxon>Agaricomycotina</taxon>
        <taxon>Agaricomycetes</taxon>
        <taxon>Agaricomycetidae</taxon>
        <taxon>Agaricales</taxon>
        <taxon>Marasmiineae</taxon>
        <taxon>Mycenaceae</taxon>
        <taxon>Mycena</taxon>
    </lineage>
</organism>
<evidence type="ECO:0000256" key="1">
    <source>
        <dbReference type="SAM" id="Phobius"/>
    </source>
</evidence>
<feature type="transmembrane region" description="Helical" evidence="1">
    <location>
        <begin position="141"/>
        <end position="160"/>
    </location>
</feature>
<dbReference type="AlphaFoldDB" id="A0AAD6Y5V9"/>
<protein>
    <submittedName>
        <fullName evidence="2">Uncharacterized protein</fullName>
    </submittedName>
</protein>
<comment type="caution">
    <text evidence="2">The sequence shown here is derived from an EMBL/GenBank/DDBJ whole genome shotgun (WGS) entry which is preliminary data.</text>
</comment>